<dbReference type="Pfam" id="PF13581">
    <property type="entry name" value="HATPase_c_2"/>
    <property type="match status" value="1"/>
</dbReference>
<dbReference type="PANTHER" id="PTHR35526:SF3">
    <property type="entry name" value="ANTI-SIGMA-F FACTOR RSBW"/>
    <property type="match status" value="1"/>
</dbReference>
<evidence type="ECO:0000313" key="4">
    <source>
        <dbReference type="Proteomes" id="UP000774570"/>
    </source>
</evidence>
<keyword evidence="3" id="KW-0067">ATP-binding</keyword>
<evidence type="ECO:0000256" key="1">
    <source>
        <dbReference type="ARBA" id="ARBA00022527"/>
    </source>
</evidence>
<sequence>MTLPGAGQAAGHVRRFVRDMLDGTPALDDVQICVNEAFANAVEHTASGRGGKVTVLLAVDGGRLVAEVTDDGAGGARPAVRKEPLGEDGRGLRMIDALALGWGVRADGDRTTVWMRFPAGPPVSRP</sequence>
<dbReference type="Proteomes" id="UP000774570">
    <property type="component" value="Unassembled WGS sequence"/>
</dbReference>
<dbReference type="SUPFAM" id="SSF55874">
    <property type="entry name" value="ATPase domain of HSP90 chaperone/DNA topoisomerase II/histidine kinase"/>
    <property type="match status" value="1"/>
</dbReference>
<dbReference type="InterPro" id="IPR036890">
    <property type="entry name" value="HATPase_C_sf"/>
</dbReference>
<evidence type="ECO:0000313" key="3">
    <source>
        <dbReference type="EMBL" id="MBW8481145.1"/>
    </source>
</evidence>
<keyword evidence="1" id="KW-0723">Serine/threonine-protein kinase</keyword>
<keyword evidence="3" id="KW-0547">Nucleotide-binding</keyword>
<keyword evidence="1" id="KW-0808">Transferase</keyword>
<reference evidence="3 4" key="1">
    <citation type="submission" date="2021-07" db="EMBL/GenBank/DDBJ databases">
        <title>Actinomadura sp. PM05-2 isolated from lichen.</title>
        <authorList>
            <person name="Somphong A."/>
            <person name="Phongsopitanun W."/>
            <person name="Tanasupawat S."/>
            <person name="Peongsungnone V."/>
        </authorList>
    </citation>
    <scope>NUCLEOTIDE SEQUENCE [LARGE SCALE GENOMIC DNA]</scope>
    <source>
        <strain evidence="3 4">PM05-2</strain>
    </source>
</reference>
<accession>A0ABS7FL97</accession>
<dbReference type="EMBL" id="JAIBOA010000001">
    <property type="protein sequence ID" value="MBW8481145.1"/>
    <property type="molecule type" value="Genomic_DNA"/>
</dbReference>
<feature type="domain" description="Histidine kinase/HSP90-like ATPase" evidence="2">
    <location>
        <begin position="13"/>
        <end position="117"/>
    </location>
</feature>
<dbReference type="Gene3D" id="3.30.565.10">
    <property type="entry name" value="Histidine kinase-like ATPase, C-terminal domain"/>
    <property type="match status" value="1"/>
</dbReference>
<keyword evidence="1" id="KW-0418">Kinase</keyword>
<dbReference type="InterPro" id="IPR050267">
    <property type="entry name" value="Anti-sigma-factor_SerPK"/>
</dbReference>
<evidence type="ECO:0000259" key="2">
    <source>
        <dbReference type="Pfam" id="PF13581"/>
    </source>
</evidence>
<comment type="caution">
    <text evidence="3">The sequence shown here is derived from an EMBL/GenBank/DDBJ whole genome shotgun (WGS) entry which is preliminary data.</text>
</comment>
<keyword evidence="4" id="KW-1185">Reference proteome</keyword>
<protein>
    <submittedName>
        <fullName evidence="3">ATP-binding protein</fullName>
    </submittedName>
</protein>
<organism evidence="3 4">
    <name type="scientific">Actinomadura parmotrematis</name>
    <dbReference type="NCBI Taxonomy" id="2864039"/>
    <lineage>
        <taxon>Bacteria</taxon>
        <taxon>Bacillati</taxon>
        <taxon>Actinomycetota</taxon>
        <taxon>Actinomycetes</taxon>
        <taxon>Streptosporangiales</taxon>
        <taxon>Thermomonosporaceae</taxon>
        <taxon>Actinomadura</taxon>
    </lineage>
</organism>
<dbReference type="RefSeq" id="WP_220162624.1">
    <property type="nucleotide sequence ID" value="NZ_JAIBOA010000001.1"/>
</dbReference>
<proteinExistence type="predicted"/>
<dbReference type="PANTHER" id="PTHR35526">
    <property type="entry name" value="ANTI-SIGMA-F FACTOR RSBW-RELATED"/>
    <property type="match status" value="1"/>
</dbReference>
<name>A0ABS7FL97_9ACTN</name>
<gene>
    <name evidence="3" type="ORF">K1Y72_02105</name>
</gene>
<dbReference type="InterPro" id="IPR003594">
    <property type="entry name" value="HATPase_dom"/>
</dbReference>
<dbReference type="CDD" id="cd16936">
    <property type="entry name" value="HATPase_RsbW-like"/>
    <property type="match status" value="1"/>
</dbReference>
<dbReference type="GO" id="GO:0005524">
    <property type="term" value="F:ATP binding"/>
    <property type="evidence" value="ECO:0007669"/>
    <property type="project" value="UniProtKB-KW"/>
</dbReference>